<dbReference type="AlphaFoldDB" id="A0A1V4SP31"/>
<evidence type="ECO:0000256" key="1">
    <source>
        <dbReference type="SAM" id="Coils"/>
    </source>
</evidence>
<dbReference type="Proteomes" id="UP000191554">
    <property type="component" value="Unassembled WGS sequence"/>
</dbReference>
<sequence>MGKALDIDLYKNGFDVRYIDCIQGPIAAASGYFNHENYFYYCFLHSILGNMHNYFRTDISEHANNILDGMGLRLEKITCSSHSFDGVLLRITEEIQAGRPVIMVVKYNSLFYSMYYKNSSFTANHGIIVNEFNEVNSTFGIKEATLLRDSIDAYENRDVFFSLHLTYAMLKDVWEDSNRQFRADKAFFEDSIYSLRKTEEIELNMNKVLGMALTMLKNNKNGLISEINDFQGEKNFSNFIQVKRLRFSGCLKPIFSLLYKQCALLKLDETRLENLEKELGQIRDKVLNVLNRASHRGEVISRERKDELSSLVAEGDRRLAELVESLMVDESRKRQVDYFVDIKALYNNQAFEEELRDDSIADITGEGTHYIFKDVVVNTAWKKGEYCFHYSYSPGCSDNISCSGQEIWVDGISATHLSILGCAEYGNYNEEIIIEYSDGRSHTVKADFSDFFQPPVFLENVYWAGEAAVRKNGKTIYQSFNSRLFAKKYSIESGAISRLILPERRNVHIFAMTLSLEEWD</sequence>
<evidence type="ECO:0008006" key="4">
    <source>
        <dbReference type="Google" id="ProtNLM"/>
    </source>
</evidence>
<accession>A0A1V4SP31</accession>
<comment type="caution">
    <text evidence="2">The sequence shown here is derived from an EMBL/GenBank/DDBJ whole genome shotgun (WGS) entry which is preliminary data.</text>
</comment>
<name>A0A1V4SP31_RUMHU</name>
<gene>
    <name evidence="2" type="ORF">CLHUN_12290</name>
</gene>
<feature type="coiled-coil region" evidence="1">
    <location>
        <begin position="265"/>
        <end position="292"/>
    </location>
</feature>
<dbReference type="EMBL" id="MZGX01000006">
    <property type="protein sequence ID" value="OPX44997.1"/>
    <property type="molecule type" value="Genomic_DNA"/>
</dbReference>
<organism evidence="2 3">
    <name type="scientific">Ruminiclostridium hungatei</name>
    <name type="common">Clostridium hungatei</name>
    <dbReference type="NCBI Taxonomy" id="48256"/>
    <lineage>
        <taxon>Bacteria</taxon>
        <taxon>Bacillati</taxon>
        <taxon>Bacillota</taxon>
        <taxon>Clostridia</taxon>
        <taxon>Eubacteriales</taxon>
        <taxon>Oscillospiraceae</taxon>
        <taxon>Ruminiclostridium</taxon>
    </lineage>
</organism>
<keyword evidence="1" id="KW-0175">Coiled coil</keyword>
<evidence type="ECO:0000313" key="3">
    <source>
        <dbReference type="Proteomes" id="UP000191554"/>
    </source>
</evidence>
<reference evidence="2 3" key="1">
    <citation type="submission" date="2017-03" db="EMBL/GenBank/DDBJ databases">
        <title>Genome sequence of Clostridium hungatei DSM 14427.</title>
        <authorList>
            <person name="Poehlein A."/>
            <person name="Daniel R."/>
        </authorList>
    </citation>
    <scope>NUCLEOTIDE SEQUENCE [LARGE SCALE GENOMIC DNA]</scope>
    <source>
        <strain evidence="2 3">DSM 14427</strain>
    </source>
</reference>
<keyword evidence="3" id="KW-1185">Reference proteome</keyword>
<dbReference type="STRING" id="48256.CLHUN_12290"/>
<protein>
    <recommendedName>
        <fullName evidence="4">Butirosin biosynthesis protein H N-terminal domain-containing protein</fullName>
    </recommendedName>
</protein>
<dbReference type="OrthoDB" id="1736715at2"/>
<evidence type="ECO:0000313" key="2">
    <source>
        <dbReference type="EMBL" id="OPX44997.1"/>
    </source>
</evidence>
<proteinExistence type="predicted"/>
<dbReference type="RefSeq" id="WP_080063679.1">
    <property type="nucleotide sequence ID" value="NZ_MZGX01000006.1"/>
</dbReference>